<dbReference type="InterPro" id="IPR036419">
    <property type="entry name" value="Ribosomal_S3_C_sf"/>
</dbReference>
<accession>A0A4R3N277</accession>
<comment type="subunit">
    <text evidence="8">Part of the 30S ribosomal subunit. Forms a tight complex with proteins S10 and S14.</text>
</comment>
<dbReference type="FunFam" id="3.30.1140.32:FF:000001">
    <property type="entry name" value="30S ribosomal protein S3"/>
    <property type="match status" value="1"/>
</dbReference>
<dbReference type="SUPFAM" id="SSF54814">
    <property type="entry name" value="Prokaryotic type KH domain (KH-domain type II)"/>
    <property type="match status" value="1"/>
</dbReference>
<organism evidence="11 12">
    <name type="scientific">Thiobaca trueperi</name>
    <dbReference type="NCBI Taxonomy" id="127458"/>
    <lineage>
        <taxon>Bacteria</taxon>
        <taxon>Pseudomonadati</taxon>
        <taxon>Pseudomonadota</taxon>
        <taxon>Gammaproteobacteria</taxon>
        <taxon>Chromatiales</taxon>
        <taxon>Chromatiaceae</taxon>
        <taxon>Thiobaca</taxon>
    </lineage>
</organism>
<comment type="function">
    <text evidence="6 8">Binds the lower part of the 30S subunit head. Binds mRNA in the 70S ribosome, positioning it for translation.</text>
</comment>
<dbReference type="CDD" id="cd02412">
    <property type="entry name" value="KH-II_30S_S3"/>
    <property type="match status" value="1"/>
</dbReference>
<evidence type="ECO:0000256" key="3">
    <source>
        <dbReference type="ARBA" id="ARBA00022884"/>
    </source>
</evidence>
<dbReference type="InterPro" id="IPR004044">
    <property type="entry name" value="KH_dom_type_2"/>
</dbReference>
<dbReference type="EMBL" id="SMAO01000005">
    <property type="protein sequence ID" value="TCT20769.1"/>
    <property type="molecule type" value="Genomic_DNA"/>
</dbReference>
<dbReference type="NCBIfam" id="TIGR01009">
    <property type="entry name" value="rpsC_bact"/>
    <property type="match status" value="1"/>
</dbReference>
<dbReference type="GO" id="GO:0019843">
    <property type="term" value="F:rRNA binding"/>
    <property type="evidence" value="ECO:0007669"/>
    <property type="project" value="UniProtKB-UniRule"/>
</dbReference>
<protein>
    <recommendedName>
        <fullName evidence="7 8">Small ribosomal subunit protein uS3</fullName>
    </recommendedName>
</protein>
<evidence type="ECO:0000259" key="10">
    <source>
        <dbReference type="PROSITE" id="PS50823"/>
    </source>
</evidence>
<evidence type="ECO:0000313" key="11">
    <source>
        <dbReference type="EMBL" id="TCT20769.1"/>
    </source>
</evidence>
<evidence type="ECO:0000256" key="5">
    <source>
        <dbReference type="ARBA" id="ARBA00023274"/>
    </source>
</evidence>
<reference evidence="11 12" key="1">
    <citation type="submission" date="2019-03" db="EMBL/GenBank/DDBJ databases">
        <title>Genomic Encyclopedia of Type Strains, Phase IV (KMG-IV): sequencing the most valuable type-strain genomes for metagenomic binning, comparative biology and taxonomic classification.</title>
        <authorList>
            <person name="Goeker M."/>
        </authorList>
    </citation>
    <scope>NUCLEOTIDE SEQUENCE [LARGE SCALE GENOMIC DNA]</scope>
    <source>
        <strain evidence="11 12">DSM 13587</strain>
    </source>
</reference>
<dbReference type="GO" id="GO:0022627">
    <property type="term" value="C:cytosolic small ribosomal subunit"/>
    <property type="evidence" value="ECO:0007669"/>
    <property type="project" value="TreeGrafter"/>
</dbReference>
<gene>
    <name evidence="8" type="primary">rpsC</name>
    <name evidence="11" type="ORF">EDC35_105212</name>
</gene>
<proteinExistence type="inferred from homology"/>
<name>A0A4R3N277_9GAMM</name>
<dbReference type="InterPro" id="IPR009019">
    <property type="entry name" value="KH_sf_prok-type"/>
</dbReference>
<comment type="caution">
    <text evidence="11">The sequence shown here is derived from an EMBL/GenBank/DDBJ whole genome shotgun (WGS) entry which is preliminary data.</text>
</comment>
<dbReference type="Pfam" id="PF07650">
    <property type="entry name" value="KH_2"/>
    <property type="match status" value="1"/>
</dbReference>
<dbReference type="RefSeq" id="WP_132977371.1">
    <property type="nucleotide sequence ID" value="NZ_SMAO01000005.1"/>
</dbReference>
<keyword evidence="2 8" id="KW-0699">rRNA-binding</keyword>
<dbReference type="GO" id="GO:0003729">
    <property type="term" value="F:mRNA binding"/>
    <property type="evidence" value="ECO:0007669"/>
    <property type="project" value="UniProtKB-UniRule"/>
</dbReference>
<evidence type="ECO:0000256" key="9">
    <source>
        <dbReference type="RuleBase" id="RU003624"/>
    </source>
</evidence>
<keyword evidence="4 8" id="KW-0689">Ribosomal protein</keyword>
<dbReference type="GO" id="GO:0003735">
    <property type="term" value="F:structural constituent of ribosome"/>
    <property type="evidence" value="ECO:0007669"/>
    <property type="project" value="InterPro"/>
</dbReference>
<feature type="domain" description="KH type-2" evidence="10">
    <location>
        <begin position="39"/>
        <end position="107"/>
    </location>
</feature>
<dbReference type="InterPro" id="IPR004087">
    <property type="entry name" value="KH_dom"/>
</dbReference>
<comment type="similarity">
    <text evidence="1 8 9">Belongs to the universal ribosomal protein uS3 family.</text>
</comment>
<dbReference type="Gene3D" id="3.30.300.20">
    <property type="match status" value="1"/>
</dbReference>
<dbReference type="PROSITE" id="PS50823">
    <property type="entry name" value="KH_TYPE_2"/>
    <property type="match status" value="1"/>
</dbReference>
<dbReference type="Proteomes" id="UP000295717">
    <property type="component" value="Unassembled WGS sequence"/>
</dbReference>
<evidence type="ECO:0000313" key="12">
    <source>
        <dbReference type="Proteomes" id="UP000295717"/>
    </source>
</evidence>
<dbReference type="AlphaFoldDB" id="A0A4R3N277"/>
<dbReference type="InterPro" id="IPR015946">
    <property type="entry name" value="KH_dom-like_a/b"/>
</dbReference>
<evidence type="ECO:0000256" key="4">
    <source>
        <dbReference type="ARBA" id="ARBA00022980"/>
    </source>
</evidence>
<dbReference type="SUPFAM" id="SSF54821">
    <property type="entry name" value="Ribosomal protein S3 C-terminal domain"/>
    <property type="match status" value="1"/>
</dbReference>
<dbReference type="InterPro" id="IPR001351">
    <property type="entry name" value="Ribosomal_uS3_C"/>
</dbReference>
<dbReference type="InterPro" id="IPR005704">
    <property type="entry name" value="Ribosomal_uS3_bac-typ"/>
</dbReference>
<evidence type="ECO:0000256" key="8">
    <source>
        <dbReference type="HAMAP-Rule" id="MF_01309"/>
    </source>
</evidence>
<dbReference type="OrthoDB" id="9806396at2"/>
<sequence length="225" mass="25128">MGQKVHPNGIRLGIVKDWTSKWYASSKDYANLLNTDLEVRAFLRKELAKASVSRIQIDRPAKNAHITIHTARPGVVIGKKGEDIDKLRAKVSKMMGIPVHISIEEIRKPELDAQLVAEGIAQQLERRIMFRRAMKRSIQNTMRLGAEGVRINVAGRLNGAEIARSEWAREGRVPLHTLRADIDYGFAEAKTTYGILGVKVWIFKGEVFGDQLPEEPAPKTAGKKG</sequence>
<dbReference type="Gene3D" id="3.30.1140.32">
    <property type="entry name" value="Ribosomal protein S3, C-terminal domain"/>
    <property type="match status" value="1"/>
</dbReference>
<dbReference type="FunFam" id="3.30.300.20:FF:000001">
    <property type="entry name" value="30S ribosomal protein S3"/>
    <property type="match status" value="1"/>
</dbReference>
<evidence type="ECO:0000256" key="1">
    <source>
        <dbReference type="ARBA" id="ARBA00010761"/>
    </source>
</evidence>
<dbReference type="GO" id="GO:0006412">
    <property type="term" value="P:translation"/>
    <property type="evidence" value="ECO:0007669"/>
    <property type="project" value="UniProtKB-UniRule"/>
</dbReference>
<dbReference type="SMART" id="SM00322">
    <property type="entry name" value="KH"/>
    <property type="match status" value="1"/>
</dbReference>
<dbReference type="HAMAP" id="MF_01309_B">
    <property type="entry name" value="Ribosomal_uS3_B"/>
    <property type="match status" value="1"/>
</dbReference>
<evidence type="ECO:0000256" key="2">
    <source>
        <dbReference type="ARBA" id="ARBA00022730"/>
    </source>
</evidence>
<dbReference type="Pfam" id="PF00189">
    <property type="entry name" value="Ribosomal_S3_C"/>
    <property type="match status" value="1"/>
</dbReference>
<dbReference type="PANTHER" id="PTHR11760">
    <property type="entry name" value="30S/40S RIBOSOMAL PROTEIN S3"/>
    <property type="match status" value="1"/>
</dbReference>
<evidence type="ECO:0000256" key="6">
    <source>
        <dbReference type="ARBA" id="ARBA00024998"/>
    </source>
</evidence>
<keyword evidence="5 8" id="KW-0687">Ribonucleoprotein</keyword>
<dbReference type="PROSITE" id="PS00548">
    <property type="entry name" value="RIBOSOMAL_S3"/>
    <property type="match status" value="1"/>
</dbReference>
<keyword evidence="3 8" id="KW-0694">RNA-binding</keyword>
<dbReference type="PANTHER" id="PTHR11760:SF19">
    <property type="entry name" value="SMALL RIBOSOMAL SUBUNIT PROTEIN US3C"/>
    <property type="match status" value="1"/>
</dbReference>
<dbReference type="InterPro" id="IPR057258">
    <property type="entry name" value="Ribosomal_uS3"/>
</dbReference>
<keyword evidence="12" id="KW-1185">Reference proteome</keyword>
<evidence type="ECO:0000256" key="7">
    <source>
        <dbReference type="ARBA" id="ARBA00035257"/>
    </source>
</evidence>
<dbReference type="InterPro" id="IPR018280">
    <property type="entry name" value="Ribosomal_uS3_CS"/>
</dbReference>